<dbReference type="PANTHER" id="PTHR22807:SF30">
    <property type="entry name" value="28S RRNA (CYTOSINE(4447)-C(5))-METHYLTRANSFERASE-RELATED"/>
    <property type="match status" value="1"/>
</dbReference>
<keyword evidence="10" id="KW-1185">Reference proteome</keyword>
<dbReference type="CDD" id="cd02440">
    <property type="entry name" value="AdoMet_MTases"/>
    <property type="match status" value="1"/>
</dbReference>
<dbReference type="InterPro" id="IPR031341">
    <property type="entry name" value="Methyltr_RsmF_N"/>
</dbReference>
<dbReference type="Gene3D" id="3.30.70.1170">
    <property type="entry name" value="Sun protein, domain 3"/>
    <property type="match status" value="1"/>
</dbReference>
<dbReference type="EC" id="2.1.1.178" evidence="9"/>
<organism evidence="9 10">
    <name type="scientific">Thermosulfidibacter takaii (strain DSM 17441 / JCM 13301 / NBRC 103674 / ABI70S6)</name>
    <dbReference type="NCBI Taxonomy" id="1298851"/>
    <lineage>
        <taxon>Bacteria</taxon>
        <taxon>Pseudomonadati</taxon>
        <taxon>Thermosulfidibacterota</taxon>
        <taxon>Thermosulfidibacteria</taxon>
        <taxon>Thermosulfidibacterales</taxon>
        <taxon>Thermosulfidibacteraceae</taxon>
    </lineage>
</organism>
<keyword evidence="4 7" id="KW-0808">Transferase</keyword>
<dbReference type="Gene3D" id="3.40.50.150">
    <property type="entry name" value="Vaccinia Virus protein VP39"/>
    <property type="match status" value="1"/>
</dbReference>
<evidence type="ECO:0000313" key="10">
    <source>
        <dbReference type="Proteomes" id="UP000063234"/>
    </source>
</evidence>
<feature type="binding site" evidence="7">
    <location>
        <position position="168"/>
    </location>
    <ligand>
        <name>S-adenosyl-L-methionine</name>
        <dbReference type="ChEBI" id="CHEBI:59789"/>
    </ligand>
</feature>
<evidence type="ECO:0000256" key="2">
    <source>
        <dbReference type="ARBA" id="ARBA00022490"/>
    </source>
</evidence>
<dbReference type="Pfam" id="PF01189">
    <property type="entry name" value="Methyltr_RsmB-F"/>
    <property type="match status" value="1"/>
</dbReference>
<dbReference type="GO" id="GO:0003723">
    <property type="term" value="F:RNA binding"/>
    <property type="evidence" value="ECO:0007669"/>
    <property type="project" value="UniProtKB-UniRule"/>
</dbReference>
<dbReference type="PATRIC" id="fig|1298851.3.peg.1228"/>
<dbReference type="InterPro" id="IPR011023">
    <property type="entry name" value="Nop2p"/>
</dbReference>
<comment type="similarity">
    <text evidence="1 7">Belongs to the class I-like SAM-binding methyltransferase superfamily. RsmB/NOP family.</text>
</comment>
<keyword evidence="3 7" id="KW-0489">Methyltransferase</keyword>
<dbReference type="EMBL" id="AP013035">
    <property type="protein sequence ID" value="BAT71961.1"/>
    <property type="molecule type" value="Genomic_DNA"/>
</dbReference>
<feature type="active site" description="Nucleophile" evidence="7">
    <location>
        <position position="239"/>
    </location>
</feature>
<protein>
    <submittedName>
        <fullName evidence="9">NOL1/NOP2/sun family RNA methylase</fullName>
        <ecNumber evidence="9">2.1.1.178</ecNumber>
    </submittedName>
</protein>
<keyword evidence="2" id="KW-0963">Cytoplasm</keyword>
<evidence type="ECO:0000259" key="8">
    <source>
        <dbReference type="PROSITE" id="PS51686"/>
    </source>
</evidence>
<dbReference type="OrthoDB" id="9810297at2"/>
<dbReference type="InterPro" id="IPR029063">
    <property type="entry name" value="SAM-dependent_MTases_sf"/>
</dbReference>
<accession>A0A0S3QUF0</accession>
<keyword evidence="6 7" id="KW-0694">RNA-binding</keyword>
<evidence type="ECO:0000256" key="6">
    <source>
        <dbReference type="ARBA" id="ARBA00022884"/>
    </source>
</evidence>
<dbReference type="Proteomes" id="UP000063234">
    <property type="component" value="Chromosome"/>
</dbReference>
<evidence type="ECO:0000256" key="7">
    <source>
        <dbReference type="PROSITE-ProRule" id="PRU01023"/>
    </source>
</evidence>
<feature type="binding site" evidence="7">
    <location>
        <position position="186"/>
    </location>
    <ligand>
        <name>S-adenosyl-L-methionine</name>
        <dbReference type="ChEBI" id="CHEBI:59789"/>
    </ligand>
</feature>
<evidence type="ECO:0000313" key="9">
    <source>
        <dbReference type="EMBL" id="BAT71961.1"/>
    </source>
</evidence>
<dbReference type="InterPro" id="IPR049560">
    <property type="entry name" value="MeTrfase_RsmB-F_NOP2_cat"/>
</dbReference>
<sequence length="313" mass="35434">MKELNIPDGLFERWKAIFGDELSDFLDAIQLPISPSIRVNTLKISVDEFLLLFKERGVEVKSVPWCAWGFWIENVEEESLGNYWEHFAGLFYIQEASSMIPVEVLKPTKEDTVLDIAAAPGSKTTQMAQHMENYGVIVANDVSVKRLKALTNNLERLGVLNVCVTQLDGRRFGKLMPEAFDKILVDAPCSAEGTIRKSYKAIYNWQPWGYKKLVETQKMLLVSAYKALKPGGVLVYSTCTFAPEENEGVVSYLLERYDVETEEISLPGLDVSEPIWEWDGEKFHPGVSRCVRVYPHKNNVGGFFVAKLRKKNG</sequence>
<proteinExistence type="inferred from homology"/>
<dbReference type="PRINTS" id="PR02008">
    <property type="entry name" value="RCMTFAMILY"/>
</dbReference>
<dbReference type="InterPro" id="IPR018314">
    <property type="entry name" value="RsmB/NOL1/NOP2-like_CS"/>
</dbReference>
<name>A0A0S3QUF0_THET7</name>
<evidence type="ECO:0000256" key="3">
    <source>
        <dbReference type="ARBA" id="ARBA00022603"/>
    </source>
</evidence>
<dbReference type="KEGG" id="ttk:TST_1169"/>
<feature type="binding site" evidence="7">
    <location>
        <position position="141"/>
    </location>
    <ligand>
        <name>S-adenosyl-L-methionine</name>
        <dbReference type="ChEBI" id="CHEBI:59789"/>
    </ligand>
</feature>
<dbReference type="PROSITE" id="PS01153">
    <property type="entry name" value="NOL1_NOP2_SUN"/>
    <property type="match status" value="1"/>
</dbReference>
<keyword evidence="5 7" id="KW-0949">S-adenosyl-L-methionine</keyword>
<dbReference type="InterPro" id="IPR001678">
    <property type="entry name" value="MeTrfase_RsmB-F_NOP2_dom"/>
</dbReference>
<dbReference type="InterPro" id="IPR023267">
    <property type="entry name" value="RCMT"/>
</dbReference>
<dbReference type="NCBIfam" id="TIGR00446">
    <property type="entry name" value="nop2p"/>
    <property type="match status" value="1"/>
</dbReference>
<feature type="domain" description="SAM-dependent MTase RsmB/NOP-type" evidence="8">
    <location>
        <begin position="25"/>
        <end position="311"/>
    </location>
</feature>
<feature type="binding site" evidence="7">
    <location>
        <begin position="117"/>
        <end position="123"/>
    </location>
    <ligand>
        <name>S-adenosyl-L-methionine</name>
        <dbReference type="ChEBI" id="CHEBI:59789"/>
    </ligand>
</feature>
<dbReference type="GO" id="GO:0009383">
    <property type="term" value="F:rRNA (cytosine-C5-)-methyltransferase activity"/>
    <property type="evidence" value="ECO:0007669"/>
    <property type="project" value="TreeGrafter"/>
</dbReference>
<dbReference type="RefSeq" id="WP_068549952.1">
    <property type="nucleotide sequence ID" value="NZ_AP013035.1"/>
</dbReference>
<dbReference type="PANTHER" id="PTHR22807">
    <property type="entry name" value="NOP2 YEAST -RELATED NOL1/NOP2/FMU SUN DOMAIN-CONTAINING"/>
    <property type="match status" value="1"/>
</dbReference>
<dbReference type="GO" id="GO:0070475">
    <property type="term" value="P:rRNA base methylation"/>
    <property type="evidence" value="ECO:0007669"/>
    <property type="project" value="TreeGrafter"/>
</dbReference>
<evidence type="ECO:0000256" key="4">
    <source>
        <dbReference type="ARBA" id="ARBA00022679"/>
    </source>
</evidence>
<dbReference type="AlphaFoldDB" id="A0A0S3QUF0"/>
<reference evidence="10" key="1">
    <citation type="journal article" date="2018" name="Science">
        <title>A primordial and reversible TCA cycle in a facultatively chemolithoautotrophic thermophile.</title>
        <authorList>
            <person name="Nunoura T."/>
            <person name="Chikaraishi Y."/>
            <person name="Izaki R."/>
            <person name="Suwa T."/>
            <person name="Sato T."/>
            <person name="Harada T."/>
            <person name="Mori K."/>
            <person name="Kato Y."/>
            <person name="Miyazaki M."/>
            <person name="Shimamura S."/>
            <person name="Yanagawa K."/>
            <person name="Shuto A."/>
            <person name="Ohkouchi N."/>
            <person name="Fujita N."/>
            <person name="Takaki Y."/>
            <person name="Atomi H."/>
            <person name="Takai K."/>
        </authorList>
    </citation>
    <scope>NUCLEOTIDE SEQUENCE [LARGE SCALE GENOMIC DNA]</scope>
    <source>
        <strain evidence="10">DSM 17441 / JCM 13301 / NBRC 103674 / ABI70S6</strain>
    </source>
</reference>
<dbReference type="PROSITE" id="PS51686">
    <property type="entry name" value="SAM_MT_RSMB_NOP"/>
    <property type="match status" value="1"/>
</dbReference>
<dbReference type="Pfam" id="PF17125">
    <property type="entry name" value="Methyltr_RsmF_N"/>
    <property type="match status" value="1"/>
</dbReference>
<evidence type="ECO:0000256" key="1">
    <source>
        <dbReference type="ARBA" id="ARBA00007494"/>
    </source>
</evidence>
<dbReference type="SUPFAM" id="SSF53335">
    <property type="entry name" value="S-adenosyl-L-methionine-dependent methyltransferases"/>
    <property type="match status" value="1"/>
</dbReference>
<evidence type="ECO:0000256" key="5">
    <source>
        <dbReference type="ARBA" id="ARBA00022691"/>
    </source>
</evidence>
<dbReference type="STRING" id="1298851.TST_1169"/>
<gene>
    <name evidence="9" type="ORF">TST_1169</name>
</gene>